<evidence type="ECO:0000259" key="3">
    <source>
        <dbReference type="PROSITE" id="PS51192"/>
    </source>
</evidence>
<keyword evidence="2" id="KW-0067">ATP-binding</keyword>
<dbReference type="InterPro" id="IPR014001">
    <property type="entry name" value="Helicase_ATP-bd"/>
</dbReference>
<dbReference type="InterPro" id="IPR011545">
    <property type="entry name" value="DEAD/DEAH_box_helicase_dom"/>
</dbReference>
<dbReference type="PANTHER" id="PTHR47957:SF3">
    <property type="entry name" value="ATP-DEPENDENT HELICASE HRQ1"/>
    <property type="match status" value="1"/>
</dbReference>
<feature type="domain" description="Helicase C-terminal" evidence="4">
    <location>
        <begin position="271"/>
        <end position="426"/>
    </location>
</feature>
<dbReference type="GO" id="GO:0043138">
    <property type="term" value="F:3'-5' DNA helicase activity"/>
    <property type="evidence" value="ECO:0007669"/>
    <property type="project" value="TreeGrafter"/>
</dbReference>
<dbReference type="PROSITE" id="PS51194">
    <property type="entry name" value="HELICASE_CTER"/>
    <property type="match status" value="1"/>
</dbReference>
<dbReference type="GO" id="GO:0006289">
    <property type="term" value="P:nucleotide-excision repair"/>
    <property type="evidence" value="ECO:0007669"/>
    <property type="project" value="TreeGrafter"/>
</dbReference>
<dbReference type="Pfam" id="PF00271">
    <property type="entry name" value="Helicase_C"/>
    <property type="match status" value="1"/>
</dbReference>
<dbReference type="GO" id="GO:0003676">
    <property type="term" value="F:nucleic acid binding"/>
    <property type="evidence" value="ECO:0007669"/>
    <property type="project" value="InterPro"/>
</dbReference>
<dbReference type="PROSITE" id="PS51192">
    <property type="entry name" value="HELICASE_ATP_BIND_1"/>
    <property type="match status" value="1"/>
</dbReference>
<keyword evidence="1" id="KW-0547">Nucleotide-binding</keyword>
<dbReference type="SUPFAM" id="SSF52540">
    <property type="entry name" value="P-loop containing nucleoside triphosphate hydrolases"/>
    <property type="match status" value="1"/>
</dbReference>
<dbReference type="AlphaFoldDB" id="A0A150J960"/>
<dbReference type="SMART" id="SM00487">
    <property type="entry name" value="DEXDc"/>
    <property type="match status" value="1"/>
</dbReference>
<dbReference type="SMART" id="SM00490">
    <property type="entry name" value="HELICc"/>
    <property type="match status" value="1"/>
</dbReference>
<evidence type="ECO:0000259" key="4">
    <source>
        <dbReference type="PROSITE" id="PS51194"/>
    </source>
</evidence>
<dbReference type="Pfam" id="PF09369">
    <property type="entry name" value="MZB"/>
    <property type="match status" value="1"/>
</dbReference>
<dbReference type="GO" id="GO:0036297">
    <property type="term" value="P:interstrand cross-link repair"/>
    <property type="evidence" value="ECO:0007669"/>
    <property type="project" value="TreeGrafter"/>
</dbReference>
<dbReference type="InterPro" id="IPR018973">
    <property type="entry name" value="MZB"/>
</dbReference>
<reference evidence="5 6" key="1">
    <citation type="journal article" date="2016" name="ISME J.">
        <title>Chasing the elusive Euryarchaeota class WSA2: genomes reveal a uniquely fastidious methyl-reducing methanogen.</title>
        <authorList>
            <person name="Nobu M.K."/>
            <person name="Narihiro T."/>
            <person name="Kuroda K."/>
            <person name="Mei R."/>
            <person name="Liu W.T."/>
        </authorList>
    </citation>
    <scope>NUCLEOTIDE SEQUENCE [LARGE SCALE GENOMIC DNA]</scope>
    <source>
        <strain evidence="5">U1lsi0528_Bin089</strain>
    </source>
</reference>
<dbReference type="GO" id="GO:0016787">
    <property type="term" value="F:hydrolase activity"/>
    <property type="evidence" value="ECO:0007669"/>
    <property type="project" value="UniProtKB-KW"/>
</dbReference>
<feature type="domain" description="Helicase ATP-binding" evidence="3">
    <location>
        <begin position="62"/>
        <end position="241"/>
    </location>
</feature>
<name>A0A150J960_9EURY</name>
<keyword evidence="5" id="KW-0347">Helicase</keyword>
<proteinExistence type="predicted"/>
<keyword evidence="5" id="KW-0378">Hydrolase</keyword>
<dbReference type="PANTHER" id="PTHR47957">
    <property type="entry name" value="ATP-DEPENDENT HELICASE HRQ1"/>
    <property type="match status" value="1"/>
</dbReference>
<sequence>MIESVLLKLRNNTLYNKNIAHVELLPAREAVYGELKKELPKNITNYLERNNIKLYKHQTESLDKIRNGNNIIITTPTASGKTLAFNLPIFETLSNDSKSTALYLYPSKALSNDQLKVLKKLEAETGININPNIYDGDTPSSIRPKIRSESRIIISNPYEIHHTLSWHYKWQHFFSNLRFIVLDEAHIYRGVFGSNVSLLLRRLERICEYYGSKPQFIISTATLANPVEFAEKLTGLKYELISQDGSPKGKKYFVFYNPHANGGDLSSHQESKKLFLFFIKEGLQTLCFTVSRKMSELIARWSKESLDSSDENLKDKIMAYRAGYLPEERRKIENGLKNGTVRGVTSTNALELGIDIGGLDSVIISGYPGTVISTWQQAGRAGRGTNDSVATLVAFHNQLDQYFMRHPDVFFGKSHEHAIVDLSNPYVLFGHTMCASSELPIIIERDEKYFGKELSDILHELKNEGLLKETQNGWIYSGTKSASMVISLDSISSDTFKVIYQNKTLETMDRAQAYREAHEGAVLLHQGETYIVDSMDIKNGIVQVTKTDVDFYTQVLKETFVSVVDIKDKKKFGEFEICLGGLKVTENYNTYKIMKGDSAIGYKNIYLPPLEFNTVGFWFIFPVSIEDELWNKRSIDRDVLELLNKRKNVDIRREVFGGSLHGIEHAMIGIMPFHVMCDRWDIGGLSTNFHPATGRPTVFIYDGFEGGIGLSEKAYELFNEIVKTSLELVEECKCEEGCPACIYSPKCGNDNKPMDKIGAIFLLDKIKNTYLDHVIC</sequence>
<organism evidence="5 6">
    <name type="scientific">Candidatus Methanofastidiosum methylothiophilum</name>
    <dbReference type="NCBI Taxonomy" id="1705564"/>
    <lineage>
        <taxon>Archaea</taxon>
        <taxon>Methanobacteriati</taxon>
        <taxon>Methanobacteriota</taxon>
        <taxon>Stenosarchaea group</taxon>
        <taxon>Candidatus Methanofastidiosia</taxon>
        <taxon>Candidatus Methanofastidiosales</taxon>
        <taxon>Candidatus Methanofastidiosaceae</taxon>
        <taxon>Candidatus Methanofastidiosum</taxon>
    </lineage>
</organism>
<gene>
    <name evidence="5" type="ORF">AMQ74_00361</name>
</gene>
<dbReference type="GO" id="GO:0005524">
    <property type="term" value="F:ATP binding"/>
    <property type="evidence" value="ECO:0007669"/>
    <property type="project" value="UniProtKB-KW"/>
</dbReference>
<dbReference type="PATRIC" id="fig|1705564.3.peg.364"/>
<evidence type="ECO:0000256" key="1">
    <source>
        <dbReference type="ARBA" id="ARBA00022741"/>
    </source>
</evidence>
<dbReference type="CDD" id="cd17923">
    <property type="entry name" value="DEXHc_Hrq1-like"/>
    <property type="match status" value="1"/>
</dbReference>
<evidence type="ECO:0000313" key="5">
    <source>
        <dbReference type="EMBL" id="KYC53504.1"/>
    </source>
</evidence>
<dbReference type="CDD" id="cd18797">
    <property type="entry name" value="SF2_C_Hrq"/>
    <property type="match status" value="1"/>
</dbReference>
<dbReference type="Pfam" id="PF00270">
    <property type="entry name" value="DEAD"/>
    <property type="match status" value="1"/>
</dbReference>
<dbReference type="Gene3D" id="3.40.50.300">
    <property type="entry name" value="P-loop containing nucleotide triphosphate hydrolases"/>
    <property type="match status" value="2"/>
</dbReference>
<dbReference type="EC" id="3.6.4.-" evidence="5"/>
<evidence type="ECO:0000256" key="2">
    <source>
        <dbReference type="ARBA" id="ARBA00022840"/>
    </source>
</evidence>
<comment type="caution">
    <text evidence="5">The sequence shown here is derived from an EMBL/GenBank/DDBJ whole genome shotgun (WGS) entry which is preliminary data.</text>
</comment>
<evidence type="ECO:0000313" key="6">
    <source>
        <dbReference type="Proteomes" id="UP000075578"/>
    </source>
</evidence>
<dbReference type="InterPro" id="IPR001650">
    <property type="entry name" value="Helicase_C-like"/>
</dbReference>
<accession>A0A150J960</accession>
<protein>
    <submittedName>
        <fullName evidence="5">Putative ski2-type helicase</fullName>
        <ecNumber evidence="5">3.6.4.-</ecNumber>
    </submittedName>
</protein>
<dbReference type="InterPro" id="IPR027417">
    <property type="entry name" value="P-loop_NTPase"/>
</dbReference>
<dbReference type="Proteomes" id="UP000075578">
    <property type="component" value="Unassembled WGS sequence"/>
</dbReference>
<dbReference type="InterPro" id="IPR055227">
    <property type="entry name" value="HRQ1_WHD"/>
</dbReference>
<dbReference type="Pfam" id="PF22982">
    <property type="entry name" value="WHD_HRQ1"/>
    <property type="match status" value="1"/>
</dbReference>
<dbReference type="EMBL" id="LNGD01000012">
    <property type="protein sequence ID" value="KYC53504.1"/>
    <property type="molecule type" value="Genomic_DNA"/>
</dbReference>